<dbReference type="PANTHER" id="PTHR10642:SF26">
    <property type="entry name" value="RIBONUCLEASE H1"/>
    <property type="match status" value="1"/>
</dbReference>
<dbReference type="GO" id="GO:0043137">
    <property type="term" value="P:DNA replication, removal of RNA primer"/>
    <property type="evidence" value="ECO:0007669"/>
    <property type="project" value="TreeGrafter"/>
</dbReference>
<dbReference type="InterPro" id="IPR002156">
    <property type="entry name" value="RNaseH_domain"/>
</dbReference>
<comment type="subunit">
    <text evidence="3 10">Monomer.</text>
</comment>
<dbReference type="AlphaFoldDB" id="A0AAT9G738"/>
<proteinExistence type="inferred from homology"/>
<dbReference type="EMBL" id="AP029170">
    <property type="protein sequence ID" value="BFD45598.1"/>
    <property type="molecule type" value="Genomic_DNA"/>
</dbReference>
<dbReference type="SUPFAM" id="SSF53098">
    <property type="entry name" value="Ribonuclease H-like"/>
    <property type="match status" value="1"/>
</dbReference>
<feature type="binding site" evidence="10">
    <location>
        <position position="23"/>
    </location>
    <ligand>
        <name>Mg(2+)</name>
        <dbReference type="ChEBI" id="CHEBI:18420"/>
        <label>2</label>
    </ligand>
</feature>
<dbReference type="Pfam" id="PF00075">
    <property type="entry name" value="RNase_H"/>
    <property type="match status" value="1"/>
</dbReference>
<evidence type="ECO:0000259" key="11">
    <source>
        <dbReference type="PROSITE" id="PS50879"/>
    </source>
</evidence>
<evidence type="ECO:0000256" key="8">
    <source>
        <dbReference type="ARBA" id="ARBA00022801"/>
    </source>
</evidence>
<name>A0AAT9G738_9RICK</name>
<sequence length="202" mass="23144">MNIQDPSISKSQATLPKVTIYTDGACSGNPGPGGWGALLQFHGASVELYPNALKNWYNKKKLNMLDICENSTKFRDSLPLKQKSIFGHELYTTNNQMEMTAVIEALKVLKKSCYVEVYTDSKYLQLGITQWINTWIKNNWHKNNNDPVKNVDLWKKLYEELSKHYIIWNWVKGHNNNKGNEVADRLAVQGKETAIKILKCHS</sequence>
<gene>
    <name evidence="10 12" type="primary">rnhA</name>
    <name evidence="12" type="ORF">DMENIID0002_02440</name>
</gene>
<feature type="binding site" evidence="10">
    <location>
        <position position="98"/>
    </location>
    <ligand>
        <name>Mg(2+)</name>
        <dbReference type="ChEBI" id="CHEBI:18420"/>
        <label>1</label>
    </ligand>
</feature>
<comment type="cofactor">
    <cofactor evidence="10">
        <name>Mg(2+)</name>
        <dbReference type="ChEBI" id="CHEBI:18420"/>
    </cofactor>
    <text evidence="10">Binds 1 Mg(2+) ion per subunit. May bind a second metal ion at a regulatory site, or after substrate binding.</text>
</comment>
<keyword evidence="6 10" id="KW-0479">Metal-binding</keyword>
<dbReference type="PANTHER" id="PTHR10642">
    <property type="entry name" value="RIBONUCLEASE H1"/>
    <property type="match status" value="1"/>
</dbReference>
<evidence type="ECO:0000256" key="9">
    <source>
        <dbReference type="ARBA" id="ARBA00022842"/>
    </source>
</evidence>
<keyword evidence="5 10" id="KW-0540">Nuclease</keyword>
<evidence type="ECO:0000256" key="2">
    <source>
        <dbReference type="ARBA" id="ARBA00005300"/>
    </source>
</evidence>
<comment type="similarity">
    <text evidence="2 10">Belongs to the RNase H family.</text>
</comment>
<comment type="catalytic activity">
    <reaction evidence="1 10">
        <text>Endonucleolytic cleavage to 5'-phosphomonoester.</text>
        <dbReference type="EC" id="3.1.26.4"/>
    </reaction>
</comment>
<keyword evidence="8 10" id="KW-0378">Hydrolase</keyword>
<dbReference type="InterPro" id="IPR036397">
    <property type="entry name" value="RNaseH_sf"/>
</dbReference>
<dbReference type="HAMAP" id="MF_00042">
    <property type="entry name" value="RNase_H"/>
    <property type="match status" value="1"/>
</dbReference>
<feature type="binding site" evidence="10">
    <location>
        <position position="23"/>
    </location>
    <ligand>
        <name>Mg(2+)</name>
        <dbReference type="ChEBI" id="CHEBI:18420"/>
        <label>1</label>
    </ligand>
</feature>
<dbReference type="InterPro" id="IPR050092">
    <property type="entry name" value="RNase_H"/>
</dbReference>
<dbReference type="GO" id="GO:0000287">
    <property type="term" value="F:magnesium ion binding"/>
    <property type="evidence" value="ECO:0007669"/>
    <property type="project" value="UniProtKB-UniRule"/>
</dbReference>
<evidence type="ECO:0000256" key="7">
    <source>
        <dbReference type="ARBA" id="ARBA00022759"/>
    </source>
</evidence>
<keyword evidence="7 10" id="KW-0255">Endonuclease</keyword>
<protein>
    <recommendedName>
        <fullName evidence="4 10">Ribonuclease H</fullName>
        <shortName evidence="10">RNase H</shortName>
        <ecNumber evidence="4 10">3.1.26.4</ecNumber>
    </recommendedName>
</protein>
<evidence type="ECO:0000256" key="3">
    <source>
        <dbReference type="ARBA" id="ARBA00011245"/>
    </source>
</evidence>
<evidence type="ECO:0000256" key="4">
    <source>
        <dbReference type="ARBA" id="ARBA00012180"/>
    </source>
</evidence>
<comment type="function">
    <text evidence="10">Endonuclease that specifically degrades the RNA of RNA-DNA hybrids.</text>
</comment>
<evidence type="ECO:0000256" key="5">
    <source>
        <dbReference type="ARBA" id="ARBA00022722"/>
    </source>
</evidence>
<dbReference type="PROSITE" id="PS50879">
    <property type="entry name" value="RNASE_H_1"/>
    <property type="match status" value="1"/>
</dbReference>
<dbReference type="Gene3D" id="3.30.420.10">
    <property type="entry name" value="Ribonuclease H-like superfamily/Ribonuclease H"/>
    <property type="match status" value="1"/>
</dbReference>
<evidence type="ECO:0000256" key="10">
    <source>
        <dbReference type="HAMAP-Rule" id="MF_00042"/>
    </source>
</evidence>
<evidence type="ECO:0000313" key="12">
    <source>
        <dbReference type="EMBL" id="BFD45598.1"/>
    </source>
</evidence>
<dbReference type="GO" id="GO:0005737">
    <property type="term" value="C:cytoplasm"/>
    <property type="evidence" value="ECO:0007669"/>
    <property type="project" value="UniProtKB-SubCell"/>
</dbReference>
<keyword evidence="10" id="KW-0963">Cytoplasm</keyword>
<reference evidence="12" key="1">
    <citation type="submission" date="2024-01" db="EMBL/GenBank/DDBJ databases">
        <title>Sequencing the genomes of a sandfly, Sergentomyia squamirostris, and its two endosymbionts.</title>
        <authorList>
            <person name="Itokawa K."/>
            <person name="Sanjoba C."/>
        </authorList>
    </citation>
    <scope>NUCLEOTIDE SEQUENCE</scope>
    <source>
        <strain evidence="12">RiSSQ</strain>
    </source>
</reference>
<feature type="domain" description="RNase H type-1" evidence="11">
    <location>
        <begin position="14"/>
        <end position="192"/>
    </location>
</feature>
<evidence type="ECO:0000256" key="6">
    <source>
        <dbReference type="ARBA" id="ARBA00022723"/>
    </source>
</evidence>
<comment type="subcellular location">
    <subcellularLocation>
        <location evidence="10">Cytoplasm</location>
    </subcellularLocation>
</comment>
<dbReference type="EC" id="3.1.26.4" evidence="4 10"/>
<dbReference type="InterPro" id="IPR012337">
    <property type="entry name" value="RNaseH-like_sf"/>
</dbReference>
<feature type="binding site" evidence="10">
    <location>
        <position position="184"/>
    </location>
    <ligand>
        <name>Mg(2+)</name>
        <dbReference type="ChEBI" id="CHEBI:18420"/>
        <label>2</label>
    </ligand>
</feature>
<keyword evidence="9 10" id="KW-0460">Magnesium</keyword>
<evidence type="ECO:0000256" key="1">
    <source>
        <dbReference type="ARBA" id="ARBA00000077"/>
    </source>
</evidence>
<accession>A0AAT9G738</accession>
<dbReference type="InterPro" id="IPR022892">
    <property type="entry name" value="RNaseHI"/>
</dbReference>
<dbReference type="CDD" id="cd09278">
    <property type="entry name" value="RNase_HI_prokaryote_like"/>
    <property type="match status" value="1"/>
</dbReference>
<dbReference type="GO" id="GO:0004523">
    <property type="term" value="F:RNA-DNA hybrid ribonuclease activity"/>
    <property type="evidence" value="ECO:0007669"/>
    <property type="project" value="UniProtKB-UniRule"/>
</dbReference>
<organism evidence="12">
    <name type="scientific">Candidatus Tisiphia endosymbiont of Sergentomyia squamirostris</name>
    <dbReference type="NCBI Taxonomy" id="3113639"/>
    <lineage>
        <taxon>Bacteria</taxon>
        <taxon>Pseudomonadati</taxon>
        <taxon>Pseudomonadota</taxon>
        <taxon>Alphaproteobacteria</taxon>
        <taxon>Rickettsiales</taxon>
        <taxon>Rickettsiaceae</taxon>
        <taxon>Rickettsieae</taxon>
        <taxon>Candidatus Tisiphia</taxon>
    </lineage>
</organism>
<dbReference type="GO" id="GO:0003676">
    <property type="term" value="F:nucleic acid binding"/>
    <property type="evidence" value="ECO:0007669"/>
    <property type="project" value="InterPro"/>
</dbReference>
<feature type="binding site" evidence="10">
    <location>
        <position position="120"/>
    </location>
    <ligand>
        <name>Mg(2+)</name>
        <dbReference type="ChEBI" id="CHEBI:18420"/>
        <label>1</label>
    </ligand>
</feature>